<dbReference type="InterPro" id="IPR001623">
    <property type="entry name" value="DnaJ_domain"/>
</dbReference>
<dbReference type="OrthoDB" id="444821at2759"/>
<feature type="compositionally biased region" description="Basic and acidic residues" evidence="1">
    <location>
        <begin position="920"/>
        <end position="929"/>
    </location>
</feature>
<evidence type="ECO:0000313" key="4">
    <source>
        <dbReference type="Proteomes" id="UP000186817"/>
    </source>
</evidence>
<evidence type="ECO:0000256" key="1">
    <source>
        <dbReference type="SAM" id="MobiDB-lite"/>
    </source>
</evidence>
<keyword evidence="4" id="KW-1185">Reference proteome</keyword>
<feature type="domain" description="J" evidence="2">
    <location>
        <begin position="814"/>
        <end position="881"/>
    </location>
</feature>
<dbReference type="EMBL" id="LSRX01000268">
    <property type="protein sequence ID" value="OLQ02270.1"/>
    <property type="molecule type" value="Genomic_DNA"/>
</dbReference>
<dbReference type="SUPFAM" id="SSF46565">
    <property type="entry name" value="Chaperone J-domain"/>
    <property type="match status" value="1"/>
</dbReference>
<evidence type="ECO:0000259" key="2">
    <source>
        <dbReference type="PROSITE" id="PS50076"/>
    </source>
</evidence>
<sequence>MAKGQVVAVLEKDLSPPAATAFVENVGQMLGLKVALAEDVTEQLAEAEELEWTDAAAADATFFQVLFHFEITATQDGLAATGVKALAGRVRCALRQRSEPQAAQVKQASAMLWIDEKQREVGCGEWDKAEASPRDLATVQAYAVTVFWSKGGEVAAFDAALALLRRDRSDEAKKLVLSLVEALLVQNWLSRPPHGPLSIRSDAMQCRMPEYYALAEDQHGLWGQGSDEIQELPVPSMGSQWLWKAAPLAAALMKVRCPLPPPPPLAGEWLQAAKLQLRLSVADGRNDAAGEWQSAGLLGLESLPLDPPAGILEPQRLEELLSQSHAWLSAHEKALRQPHAAVQAEVDIGANRGVEVDKDCEWMNQHAQDQRSQSQSDAGVAPARVDASMTPEFEVTLDVLTQDVQPVDPAVETGKEASLIDPPADSGAIETQIAASTSAPQPDTRLSEVWRADTSHPLALCRLDLALMGVASLPSIWELTGQNDLESFVFPELTAGAPLAPEFLEEGHLRFQCSPAVTEACLASCKKLPFQDEEIPEIELPEESRLAGLKLPDELASLFAGETLAFPKALPLWPREGLKGETLEEQVRRCAPTTAPTIEGKWMQSTCASQMARWLGATAWESEELANPSWLKAAVFKESSIVAHARRLSEPDDPCAAAVAVEEGLARQLEGGASLAWLAYRNKPLRCMLGELGAEVPSLADIRRLLAEHSAREGRTDGKESAQLEAALYRLLFALHVIVLLRQQLKESGLLQTLFSAVAAVAKAQVPAVLLRPNVFATKSLMMCHDVLRAAQGIQGQATGPSQANDLCVFVGCPGEHGLGFETAIPKQLYATMDQITCAFKRRALQVHPDKGGSKECFHLAYRAFEILADPAARSKYDMNQTGDPTCKLSAEVSGKRPSRSAGSGKRKKQETSQPTREPCTNEKKESGSRRSQPHTAPRLAGNTARFLPKVGALLKTLTPELRLPVIRDEFTQQQRMQLEKWMVDQPSQNVPKALGSATPPASEYQASLLRRGKQQAQLASEDSCSTGLRCLARRCEAPLIWQNSANQPDQIWHTFGLISASRRLCLLRWAVGKRGHCQGRKSKLWVQGLADMEEQWQQLQQVVAWMWESQGLASEKVLKRLRSKHALNVGNRERRLRYWESHHMAIHDKPCHMPARVRRMYNPRFQAEASVDWNGQKSNARQKARFADLTMDDILGGCHVPVAALAALEAPRVEALKVLRRRAIEQQRRLVVVFASQKLLEAIAAIIGADCSGKVASKAEVVAVAALTSPTKCEQLLRRSATALVHETALIFHGKVATIEQSAEIVAAWEVRNLMKKSLVVAYHKLLLDAVRSLVHFHLEPQALPTPAARAAAEGVSAAAAGVGLGEVMGGPCPVPVLAPKAEVGGQGTAAEPNTAPEGPAEHDEHSAVAEECRPSVIVGAHLLGMQDLLRDLEARGLRLLEREVLADTAPDLILGPRFGVFLRSLHVISSQQQELCERLQQSFTSFDEVLLILVSELDSPQDT</sequence>
<feature type="region of interest" description="Disordered" evidence="1">
    <location>
        <begin position="1386"/>
        <end position="1410"/>
    </location>
</feature>
<organism evidence="3 4">
    <name type="scientific">Symbiodinium microadriaticum</name>
    <name type="common">Dinoflagellate</name>
    <name type="synonym">Zooxanthella microadriatica</name>
    <dbReference type="NCBI Taxonomy" id="2951"/>
    <lineage>
        <taxon>Eukaryota</taxon>
        <taxon>Sar</taxon>
        <taxon>Alveolata</taxon>
        <taxon>Dinophyceae</taxon>
        <taxon>Suessiales</taxon>
        <taxon>Symbiodiniaceae</taxon>
        <taxon>Symbiodinium</taxon>
    </lineage>
</organism>
<accession>A0A1Q9E4C1</accession>
<dbReference type="Proteomes" id="UP000186817">
    <property type="component" value="Unassembled WGS sequence"/>
</dbReference>
<dbReference type="CDD" id="cd06257">
    <property type="entry name" value="DnaJ"/>
    <property type="match status" value="1"/>
</dbReference>
<evidence type="ECO:0000313" key="3">
    <source>
        <dbReference type="EMBL" id="OLQ02270.1"/>
    </source>
</evidence>
<protein>
    <recommendedName>
        <fullName evidence="2">J domain-containing protein</fullName>
    </recommendedName>
</protein>
<dbReference type="Gene3D" id="1.10.287.110">
    <property type="entry name" value="DnaJ domain"/>
    <property type="match status" value="1"/>
</dbReference>
<dbReference type="InterPro" id="IPR018253">
    <property type="entry name" value="DnaJ_domain_CS"/>
</dbReference>
<dbReference type="Pfam" id="PF00226">
    <property type="entry name" value="DnaJ"/>
    <property type="match status" value="1"/>
</dbReference>
<proteinExistence type="predicted"/>
<reference evidence="3 4" key="1">
    <citation type="submission" date="2016-02" db="EMBL/GenBank/DDBJ databases">
        <title>Genome analysis of coral dinoflagellate symbionts highlights evolutionary adaptations to a symbiotic lifestyle.</title>
        <authorList>
            <person name="Aranda M."/>
            <person name="Li Y."/>
            <person name="Liew Y.J."/>
            <person name="Baumgarten S."/>
            <person name="Simakov O."/>
            <person name="Wilson M."/>
            <person name="Piel J."/>
            <person name="Ashoor H."/>
            <person name="Bougouffa S."/>
            <person name="Bajic V.B."/>
            <person name="Ryu T."/>
            <person name="Ravasi T."/>
            <person name="Bayer T."/>
            <person name="Micklem G."/>
            <person name="Kim H."/>
            <person name="Bhak J."/>
            <person name="Lajeunesse T.C."/>
            <person name="Voolstra C.R."/>
        </authorList>
    </citation>
    <scope>NUCLEOTIDE SEQUENCE [LARGE SCALE GENOMIC DNA]</scope>
    <source>
        <strain evidence="3 4">CCMP2467</strain>
    </source>
</reference>
<gene>
    <name evidence="3" type="ORF">AK812_SmicGene14888</name>
</gene>
<comment type="caution">
    <text evidence="3">The sequence shown here is derived from an EMBL/GenBank/DDBJ whole genome shotgun (WGS) entry which is preliminary data.</text>
</comment>
<dbReference type="InterPro" id="IPR036869">
    <property type="entry name" value="J_dom_sf"/>
</dbReference>
<feature type="compositionally biased region" description="Basic and acidic residues" evidence="1">
    <location>
        <begin position="1401"/>
        <end position="1410"/>
    </location>
</feature>
<name>A0A1Q9E4C1_SYMMI</name>
<feature type="region of interest" description="Disordered" evidence="1">
    <location>
        <begin position="876"/>
        <end position="944"/>
    </location>
</feature>
<dbReference type="PROSITE" id="PS00636">
    <property type="entry name" value="DNAJ_1"/>
    <property type="match status" value="1"/>
</dbReference>
<dbReference type="PROSITE" id="PS50076">
    <property type="entry name" value="DNAJ_2"/>
    <property type="match status" value="1"/>
</dbReference>